<gene>
    <name evidence="6" type="ORF">C7443_10555</name>
</gene>
<evidence type="ECO:0000256" key="3">
    <source>
        <dbReference type="ARBA" id="ARBA00023235"/>
    </source>
</evidence>
<dbReference type="Pfam" id="PF01263">
    <property type="entry name" value="Aldose_epim"/>
    <property type="match status" value="1"/>
</dbReference>
<dbReference type="Gene3D" id="2.70.98.10">
    <property type="match status" value="1"/>
</dbReference>
<dbReference type="InterPro" id="IPR011013">
    <property type="entry name" value="Gal_mutarotase_sf_dom"/>
</dbReference>
<dbReference type="InterPro" id="IPR025532">
    <property type="entry name" value="G6P_1-epimerase"/>
</dbReference>
<dbReference type="Proteomes" id="UP000246569">
    <property type="component" value="Unassembled WGS sequence"/>
</dbReference>
<comment type="similarity">
    <text evidence="2 4">Belongs to the glucose-6-phosphate 1-epimerase family.</text>
</comment>
<dbReference type="AlphaFoldDB" id="A0A317MUN1"/>
<feature type="active site" evidence="5">
    <location>
        <position position="250"/>
    </location>
</feature>
<comment type="caution">
    <text evidence="6">The sequence shown here is derived from an EMBL/GenBank/DDBJ whole genome shotgun (WGS) entry which is preliminary data.</text>
</comment>
<dbReference type="EMBL" id="QGTJ01000005">
    <property type="protein sequence ID" value="PWV61627.1"/>
    <property type="molecule type" value="Genomic_DNA"/>
</dbReference>
<evidence type="ECO:0000256" key="5">
    <source>
        <dbReference type="PIRSR" id="PIRSR016020-1"/>
    </source>
</evidence>
<evidence type="ECO:0000256" key="4">
    <source>
        <dbReference type="PIRNR" id="PIRNR016020"/>
    </source>
</evidence>
<dbReference type="InterPro" id="IPR014718">
    <property type="entry name" value="GH-type_carb-bd"/>
</dbReference>
<dbReference type="GO" id="GO:0030246">
    <property type="term" value="F:carbohydrate binding"/>
    <property type="evidence" value="ECO:0007669"/>
    <property type="project" value="UniProtKB-UniRule"/>
</dbReference>
<comment type="catalytic activity">
    <reaction evidence="1">
        <text>alpha-D-glucose 6-phosphate = beta-D-glucose 6-phosphate</text>
        <dbReference type="Rhea" id="RHEA:16249"/>
        <dbReference type="ChEBI" id="CHEBI:58225"/>
        <dbReference type="ChEBI" id="CHEBI:58247"/>
        <dbReference type="EC" id="5.1.3.15"/>
    </reaction>
</comment>
<dbReference type="RefSeq" id="WP_110018417.1">
    <property type="nucleotide sequence ID" value="NZ_QGTJ01000005.1"/>
</dbReference>
<proteinExistence type="inferred from homology"/>
<dbReference type="CDD" id="cd09020">
    <property type="entry name" value="D-hex-6-P-epi_like"/>
    <property type="match status" value="1"/>
</dbReference>
<name>A0A317MUN1_9GAMM</name>
<dbReference type="GO" id="GO:0047938">
    <property type="term" value="F:glucose-6-phosphate 1-epimerase activity"/>
    <property type="evidence" value="ECO:0007669"/>
    <property type="project" value="UniProtKB-UniRule"/>
</dbReference>
<evidence type="ECO:0000313" key="6">
    <source>
        <dbReference type="EMBL" id="PWV61627.1"/>
    </source>
</evidence>
<feature type="active site" evidence="5">
    <location>
        <position position="144"/>
    </location>
</feature>
<sequence>MDLIEAQAHDGTRLAACPYGGHLTSWRSADGVERLFLSPLAVSGPGQSIRGGVPVCFPQFSGFGTLPKHGFVRNRRWDCVAAGTDAEGRASLRFAIADDDDTRRLWPFAFHCELEATAAGRQLELALQVRNTGDTALSFTVALHGYFAVSDLAQAELRGLEASEWIDHAGPAAGIGVPQPAEFTPLRFGAEVDRVYPALPGVIRLATGAGDLLLTQSGFSDAVVWNPGPDKAAALTDLPPGGERHYVCVEAAVIHDPVVLAPGARWRGVQTVRVDGCA</sequence>
<dbReference type="GO" id="GO:0005975">
    <property type="term" value="P:carbohydrate metabolic process"/>
    <property type="evidence" value="ECO:0007669"/>
    <property type="project" value="InterPro"/>
</dbReference>
<dbReference type="SUPFAM" id="SSF74650">
    <property type="entry name" value="Galactose mutarotase-like"/>
    <property type="match status" value="1"/>
</dbReference>
<keyword evidence="7" id="KW-1185">Reference proteome</keyword>
<evidence type="ECO:0000256" key="2">
    <source>
        <dbReference type="ARBA" id="ARBA00005866"/>
    </source>
</evidence>
<keyword evidence="3 4" id="KW-0413">Isomerase</keyword>
<dbReference type="OrthoDB" id="9790727at2"/>
<dbReference type="EC" id="5.1.3.15" evidence="4"/>
<dbReference type="PANTHER" id="PTHR11122:SF13">
    <property type="entry name" value="GLUCOSE-6-PHOSPHATE 1-EPIMERASE"/>
    <property type="match status" value="1"/>
</dbReference>
<organism evidence="6 7">
    <name type="scientific">Plasticicumulans acidivorans</name>
    <dbReference type="NCBI Taxonomy" id="886464"/>
    <lineage>
        <taxon>Bacteria</taxon>
        <taxon>Pseudomonadati</taxon>
        <taxon>Pseudomonadota</taxon>
        <taxon>Gammaproteobacteria</taxon>
        <taxon>Candidatus Competibacteraceae</taxon>
        <taxon>Plasticicumulans</taxon>
    </lineage>
</organism>
<dbReference type="PANTHER" id="PTHR11122">
    <property type="entry name" value="APOSPORY-ASSOCIATED PROTEIN C-RELATED"/>
    <property type="match status" value="1"/>
</dbReference>
<evidence type="ECO:0000313" key="7">
    <source>
        <dbReference type="Proteomes" id="UP000246569"/>
    </source>
</evidence>
<dbReference type="InterPro" id="IPR008183">
    <property type="entry name" value="Aldose_1/G6P_1-epimerase"/>
</dbReference>
<dbReference type="GO" id="GO:0005737">
    <property type="term" value="C:cytoplasm"/>
    <property type="evidence" value="ECO:0007669"/>
    <property type="project" value="TreeGrafter"/>
</dbReference>
<reference evidence="6 7" key="1">
    <citation type="submission" date="2018-05" db="EMBL/GenBank/DDBJ databases">
        <title>Genomic Encyclopedia of Type Strains, Phase IV (KMG-IV): sequencing the most valuable type-strain genomes for metagenomic binning, comparative biology and taxonomic classification.</title>
        <authorList>
            <person name="Goeker M."/>
        </authorList>
    </citation>
    <scope>NUCLEOTIDE SEQUENCE [LARGE SCALE GENOMIC DNA]</scope>
    <source>
        <strain evidence="6 7">DSM 23606</strain>
    </source>
</reference>
<accession>A0A317MUN1</accession>
<evidence type="ECO:0000256" key="1">
    <source>
        <dbReference type="ARBA" id="ARBA00001096"/>
    </source>
</evidence>
<dbReference type="PIRSF" id="PIRSF016020">
    <property type="entry name" value="PHexose_mutarotase"/>
    <property type="match status" value="1"/>
</dbReference>
<protein>
    <recommendedName>
        <fullName evidence="4">Putative glucose-6-phosphate 1-epimerase</fullName>
        <ecNumber evidence="4">5.1.3.15</ecNumber>
    </recommendedName>
</protein>